<evidence type="ECO:0000256" key="6">
    <source>
        <dbReference type="SAM" id="Phobius"/>
    </source>
</evidence>
<keyword evidence="2" id="KW-0813">Transport</keyword>
<dbReference type="OrthoDB" id="1935484at2759"/>
<dbReference type="PANTHER" id="PTHR43791:SF29">
    <property type="entry name" value="MAJOR FACILITATOR SUPERFAMILY (MFS) PROFILE DOMAIN-CONTAINING PROTEIN"/>
    <property type="match status" value="1"/>
</dbReference>
<keyword evidence="4 6" id="KW-1133">Transmembrane helix</keyword>
<reference evidence="7" key="2">
    <citation type="submission" date="2021-01" db="EMBL/GenBank/DDBJ databases">
        <authorList>
            <person name="Schikora-Tamarit M.A."/>
        </authorList>
    </citation>
    <scope>NUCLEOTIDE SEQUENCE</scope>
    <source>
        <strain evidence="7">CBS6075</strain>
    </source>
</reference>
<gene>
    <name evidence="7" type="ORF">OGAPHI_002910</name>
</gene>
<feature type="transmembrane region" description="Helical" evidence="6">
    <location>
        <begin position="319"/>
        <end position="341"/>
    </location>
</feature>
<evidence type="ECO:0000256" key="5">
    <source>
        <dbReference type="ARBA" id="ARBA00023136"/>
    </source>
</evidence>
<feature type="transmembrane region" description="Helical" evidence="6">
    <location>
        <begin position="448"/>
        <end position="466"/>
    </location>
</feature>
<organism evidence="7 8">
    <name type="scientific">Ogataea philodendri</name>
    <dbReference type="NCBI Taxonomy" id="1378263"/>
    <lineage>
        <taxon>Eukaryota</taxon>
        <taxon>Fungi</taxon>
        <taxon>Dikarya</taxon>
        <taxon>Ascomycota</taxon>
        <taxon>Saccharomycotina</taxon>
        <taxon>Pichiomycetes</taxon>
        <taxon>Pichiales</taxon>
        <taxon>Pichiaceae</taxon>
        <taxon>Ogataea</taxon>
    </lineage>
</organism>
<evidence type="ECO:0000313" key="8">
    <source>
        <dbReference type="Proteomes" id="UP000769157"/>
    </source>
</evidence>
<dbReference type="Pfam" id="PF07690">
    <property type="entry name" value="MFS_1"/>
    <property type="match status" value="1"/>
</dbReference>
<evidence type="ECO:0000256" key="1">
    <source>
        <dbReference type="ARBA" id="ARBA00004141"/>
    </source>
</evidence>
<dbReference type="Gene3D" id="1.20.1250.20">
    <property type="entry name" value="MFS general substrate transporter like domains"/>
    <property type="match status" value="1"/>
</dbReference>
<reference evidence="7" key="1">
    <citation type="journal article" date="2021" name="Open Biol.">
        <title>Shared evolutionary footprints suggest mitochondrial oxidative damage underlies multiple complex I losses in fungi.</title>
        <authorList>
            <person name="Schikora-Tamarit M.A."/>
            <person name="Marcet-Houben M."/>
            <person name="Nosek J."/>
            <person name="Gabaldon T."/>
        </authorList>
    </citation>
    <scope>NUCLEOTIDE SEQUENCE</scope>
    <source>
        <strain evidence="7">CBS6075</strain>
    </source>
</reference>
<evidence type="ECO:0008006" key="9">
    <source>
        <dbReference type="Google" id="ProtNLM"/>
    </source>
</evidence>
<feature type="transmembrane region" description="Helical" evidence="6">
    <location>
        <begin position="207"/>
        <end position="226"/>
    </location>
</feature>
<feature type="transmembrane region" description="Helical" evidence="6">
    <location>
        <begin position="413"/>
        <end position="433"/>
    </location>
</feature>
<comment type="subcellular location">
    <subcellularLocation>
        <location evidence="1">Membrane</location>
        <topology evidence="1">Multi-pass membrane protein</topology>
    </subcellularLocation>
</comment>
<keyword evidence="5 6" id="KW-0472">Membrane</keyword>
<dbReference type="AlphaFoldDB" id="A0A9P8T5Z3"/>
<dbReference type="RefSeq" id="XP_046062073.1">
    <property type="nucleotide sequence ID" value="XM_046203832.1"/>
</dbReference>
<dbReference type="GeneID" id="70234877"/>
<dbReference type="PANTHER" id="PTHR43791">
    <property type="entry name" value="PERMEASE-RELATED"/>
    <property type="match status" value="1"/>
</dbReference>
<proteinExistence type="predicted"/>
<feature type="transmembrane region" description="Helical" evidence="6">
    <location>
        <begin position="478"/>
        <end position="500"/>
    </location>
</feature>
<dbReference type="EMBL" id="JAEUBE010000183">
    <property type="protein sequence ID" value="KAH3667261.1"/>
    <property type="molecule type" value="Genomic_DNA"/>
</dbReference>
<dbReference type="FunFam" id="1.20.1250.20:FF:000106">
    <property type="entry name" value="MFS transporter, putative"/>
    <property type="match status" value="1"/>
</dbReference>
<dbReference type="GO" id="GO:0016020">
    <property type="term" value="C:membrane"/>
    <property type="evidence" value="ECO:0007669"/>
    <property type="project" value="UniProtKB-SubCell"/>
</dbReference>
<dbReference type="GO" id="GO:0022857">
    <property type="term" value="F:transmembrane transporter activity"/>
    <property type="evidence" value="ECO:0007669"/>
    <property type="project" value="InterPro"/>
</dbReference>
<feature type="transmembrane region" description="Helical" evidence="6">
    <location>
        <begin position="380"/>
        <end position="401"/>
    </location>
</feature>
<evidence type="ECO:0000256" key="2">
    <source>
        <dbReference type="ARBA" id="ARBA00022448"/>
    </source>
</evidence>
<accession>A0A9P8T5Z3</accession>
<dbReference type="SUPFAM" id="SSF103473">
    <property type="entry name" value="MFS general substrate transporter"/>
    <property type="match status" value="1"/>
</dbReference>
<protein>
    <recommendedName>
        <fullName evidence="9">Allantoate permease</fullName>
    </recommendedName>
</protein>
<evidence type="ECO:0000313" key="7">
    <source>
        <dbReference type="EMBL" id="KAH3667261.1"/>
    </source>
</evidence>
<name>A0A9P8T5Z3_9ASCO</name>
<dbReference type="InterPro" id="IPR011701">
    <property type="entry name" value="MFS"/>
</dbReference>
<feature type="transmembrane region" description="Helical" evidence="6">
    <location>
        <begin position="353"/>
        <end position="374"/>
    </location>
</feature>
<keyword evidence="8" id="KW-1185">Reference proteome</keyword>
<dbReference type="InterPro" id="IPR036259">
    <property type="entry name" value="MFS_trans_sf"/>
</dbReference>
<keyword evidence="3 6" id="KW-0812">Transmembrane</keyword>
<evidence type="ECO:0000256" key="3">
    <source>
        <dbReference type="ARBA" id="ARBA00022692"/>
    </source>
</evidence>
<sequence>MESAPDKTKINKDLVVAQTGGSESLTNTTNPFLDPFVASYWSKVYQDCQYECRERFDPKFSWTAEEERRLGWKLDLKVTALACFMFVALQVDRGNLAQAVADNLLDDLGMTTDIYNNGNTIFFITFIVSEVPSSLVSKKLGVDRWVPFLMATWSIVAILQCKMTNKHSFYATRALLGLLEGGFTPELVLWMSYFFTSSELSMKLSYFWTALSLTQVGTALLAYGILRMRGILGMTGWQWLFIIEGCFTLVIAIISGLVMAPSVVQTKRFWNKKGWFTEREEMIIVNKVLRDDPSKGDMNNRQGVTLSNLITALLDYNLYPIYIIGIMAFIPLNLLTSYMTLVLKNLGFTTFNAVLLTVPYSFIHIILLIAITWLSEKVNERSLCCLLFALYEVPLVGVLAFWKDSMINKWGTWTICTLILGLPYIHAICLSWVSRNSRSLKTRSVSTSLYYMCAQVGSLISSNIYHQSDAPLYRKGNVVLFWLSVAMIPILLLTKVYYLYVNGLRERKWQLMDPIERENYILNTRDVGSKRLDFRLAH</sequence>
<evidence type="ECO:0000256" key="4">
    <source>
        <dbReference type="ARBA" id="ARBA00022989"/>
    </source>
</evidence>
<feature type="transmembrane region" description="Helical" evidence="6">
    <location>
        <begin position="238"/>
        <end position="260"/>
    </location>
</feature>
<comment type="caution">
    <text evidence="7">The sequence shown here is derived from an EMBL/GenBank/DDBJ whole genome shotgun (WGS) entry which is preliminary data.</text>
</comment>
<dbReference type="Proteomes" id="UP000769157">
    <property type="component" value="Unassembled WGS sequence"/>
</dbReference>